<comment type="catalytic activity">
    <reaction evidence="1">
        <text>a 1,2-diacyl-sn-glycero-3-phosphate + H2O = a 1,2-diacyl-sn-glycerol + phosphate</text>
        <dbReference type="Rhea" id="RHEA:27429"/>
        <dbReference type="ChEBI" id="CHEBI:15377"/>
        <dbReference type="ChEBI" id="CHEBI:17815"/>
        <dbReference type="ChEBI" id="CHEBI:43474"/>
        <dbReference type="ChEBI" id="CHEBI:58608"/>
        <dbReference type="EC" id="3.1.3.4"/>
    </reaction>
    <physiologicalReaction direction="left-to-right" evidence="1">
        <dbReference type="Rhea" id="RHEA:27430"/>
    </physiologicalReaction>
</comment>
<dbReference type="GO" id="GO:0005741">
    <property type="term" value="C:mitochondrial outer membrane"/>
    <property type="evidence" value="ECO:0007669"/>
    <property type="project" value="TreeGrafter"/>
</dbReference>
<gene>
    <name evidence="8" type="primary">lpin1b</name>
</gene>
<reference evidence="8 9" key="1">
    <citation type="journal article" date="2011" name="Genome Biol. Evol.">
        <title>Integration of the genetic map and genome assembly of fugu facilitates insights into distinct features of genome evolution in teleosts and mammals.</title>
        <authorList>
            <person name="Kai W."/>
            <person name="Kikuchi K."/>
            <person name="Tohari S."/>
            <person name="Chew A.K."/>
            <person name="Tay A."/>
            <person name="Fujiwara A."/>
            <person name="Hosoya S."/>
            <person name="Suetake H."/>
            <person name="Naruse K."/>
            <person name="Brenner S."/>
            <person name="Suzuki Y."/>
            <person name="Venkatesh B."/>
        </authorList>
    </citation>
    <scope>NUCLEOTIDE SEQUENCE [LARGE SCALE GENOMIC DNA]</scope>
</reference>
<evidence type="ECO:0000256" key="4">
    <source>
        <dbReference type="ARBA" id="ARBA00012638"/>
    </source>
</evidence>
<comment type="cofactor">
    <cofactor evidence="2">
        <name>Mg(2+)</name>
        <dbReference type="ChEBI" id="CHEBI:18420"/>
    </cofactor>
</comment>
<feature type="compositionally biased region" description="Basic and acidic residues" evidence="6">
    <location>
        <begin position="194"/>
        <end position="203"/>
    </location>
</feature>
<feature type="compositionally biased region" description="Basic and acidic residues" evidence="6">
    <location>
        <begin position="157"/>
        <end position="166"/>
    </location>
</feature>
<dbReference type="GO" id="GO:0019432">
    <property type="term" value="P:triglyceride biosynthetic process"/>
    <property type="evidence" value="ECO:0007669"/>
    <property type="project" value="TreeGrafter"/>
</dbReference>
<dbReference type="GO" id="GO:0009062">
    <property type="term" value="P:fatty acid catabolic process"/>
    <property type="evidence" value="ECO:0007669"/>
    <property type="project" value="TreeGrafter"/>
</dbReference>
<evidence type="ECO:0000256" key="3">
    <source>
        <dbReference type="ARBA" id="ARBA00005476"/>
    </source>
</evidence>
<protein>
    <recommendedName>
        <fullName evidence="4">phosphatidate phosphatase</fullName>
        <ecNumber evidence="4">3.1.3.4</ecNumber>
    </recommendedName>
</protein>
<feature type="region of interest" description="Disordered" evidence="6">
    <location>
        <begin position="356"/>
        <end position="384"/>
    </location>
</feature>
<dbReference type="PANTHER" id="PTHR12181">
    <property type="entry name" value="LIPIN"/>
    <property type="match status" value="1"/>
</dbReference>
<dbReference type="Gene3D" id="3.40.50.1000">
    <property type="entry name" value="HAD superfamily/HAD-like"/>
    <property type="match status" value="1"/>
</dbReference>
<dbReference type="InterPro" id="IPR013209">
    <property type="entry name" value="LNS2"/>
</dbReference>
<dbReference type="Pfam" id="PF08235">
    <property type="entry name" value="LNS2"/>
    <property type="match status" value="1"/>
</dbReference>
<evidence type="ECO:0000259" key="7">
    <source>
        <dbReference type="SMART" id="SM00775"/>
    </source>
</evidence>
<dbReference type="PANTHER" id="PTHR12181:SF10">
    <property type="entry name" value="PHOSPHATIDATE PHOSPHATASE LPIN1"/>
    <property type="match status" value="1"/>
</dbReference>
<dbReference type="HOGENOM" id="CLU_002546_0_1_1"/>
<feature type="compositionally biased region" description="Basic residues" evidence="6">
    <location>
        <begin position="146"/>
        <end position="156"/>
    </location>
</feature>
<dbReference type="InterPro" id="IPR031315">
    <property type="entry name" value="LNS2/PITP"/>
</dbReference>
<keyword evidence="5" id="KW-0378">Hydrolase</keyword>
<dbReference type="EC" id="3.1.3.4" evidence="4"/>
<dbReference type="GO" id="GO:0008195">
    <property type="term" value="F:phosphatidate phosphatase activity"/>
    <property type="evidence" value="ECO:0007669"/>
    <property type="project" value="UniProtKB-EC"/>
</dbReference>
<reference evidence="8" key="2">
    <citation type="submission" date="2025-08" db="UniProtKB">
        <authorList>
            <consortium name="Ensembl"/>
        </authorList>
    </citation>
    <scope>IDENTIFICATION</scope>
</reference>
<dbReference type="AlphaFoldDB" id="H2USI1"/>
<feature type="compositionally biased region" description="Acidic residues" evidence="6">
    <location>
        <begin position="167"/>
        <end position="187"/>
    </location>
</feature>
<evidence type="ECO:0000256" key="6">
    <source>
        <dbReference type="SAM" id="MobiDB-lite"/>
    </source>
</evidence>
<feature type="domain" description="LNS2/PITP" evidence="7">
    <location>
        <begin position="643"/>
        <end position="799"/>
    </location>
</feature>
<name>H2USI1_TAKRU</name>
<organism evidence="8 9">
    <name type="scientific">Takifugu rubripes</name>
    <name type="common">Japanese pufferfish</name>
    <name type="synonym">Fugu rubripes</name>
    <dbReference type="NCBI Taxonomy" id="31033"/>
    <lineage>
        <taxon>Eukaryota</taxon>
        <taxon>Metazoa</taxon>
        <taxon>Chordata</taxon>
        <taxon>Craniata</taxon>
        <taxon>Vertebrata</taxon>
        <taxon>Euteleostomi</taxon>
        <taxon>Actinopterygii</taxon>
        <taxon>Neopterygii</taxon>
        <taxon>Teleostei</taxon>
        <taxon>Neoteleostei</taxon>
        <taxon>Acanthomorphata</taxon>
        <taxon>Eupercaria</taxon>
        <taxon>Tetraodontiformes</taxon>
        <taxon>Tetradontoidea</taxon>
        <taxon>Tetraodontidae</taxon>
        <taxon>Takifugu</taxon>
    </lineage>
</organism>
<dbReference type="InterPro" id="IPR026058">
    <property type="entry name" value="LIPIN"/>
</dbReference>
<feature type="region of interest" description="Disordered" evidence="6">
    <location>
        <begin position="131"/>
        <end position="256"/>
    </location>
</feature>
<comment type="similarity">
    <text evidence="3">Belongs to the lipin family.</text>
</comment>
<evidence type="ECO:0000256" key="1">
    <source>
        <dbReference type="ARBA" id="ARBA00001180"/>
    </source>
</evidence>
<dbReference type="InterPro" id="IPR031703">
    <property type="entry name" value="Lipin_mid"/>
</dbReference>
<feature type="compositionally biased region" description="Polar residues" evidence="6">
    <location>
        <begin position="223"/>
        <end position="254"/>
    </location>
</feature>
<dbReference type="GO" id="GO:0005634">
    <property type="term" value="C:nucleus"/>
    <property type="evidence" value="ECO:0007669"/>
    <property type="project" value="TreeGrafter"/>
</dbReference>
<dbReference type="SMART" id="SM00775">
    <property type="entry name" value="LNS2"/>
    <property type="match status" value="1"/>
</dbReference>
<dbReference type="Pfam" id="PF04571">
    <property type="entry name" value="Lipin_N"/>
    <property type="match status" value="1"/>
</dbReference>
<evidence type="ECO:0000256" key="2">
    <source>
        <dbReference type="ARBA" id="ARBA00001946"/>
    </source>
</evidence>
<dbReference type="SUPFAM" id="SSF56784">
    <property type="entry name" value="HAD-like"/>
    <property type="match status" value="1"/>
</dbReference>
<reference evidence="8" key="3">
    <citation type="submission" date="2025-09" db="UniProtKB">
        <authorList>
            <consortium name="Ensembl"/>
        </authorList>
    </citation>
    <scope>IDENTIFICATION</scope>
</reference>
<dbReference type="Ensembl" id="ENSTRUT00000040045.3">
    <property type="protein sequence ID" value="ENSTRUP00000039904.3"/>
    <property type="gene ID" value="ENSTRUG00000015609.3"/>
</dbReference>
<dbReference type="Proteomes" id="UP000005226">
    <property type="component" value="Chromosome 16"/>
</dbReference>
<dbReference type="InterPro" id="IPR007651">
    <property type="entry name" value="Lipin_N"/>
</dbReference>
<dbReference type="GO" id="GO:0003713">
    <property type="term" value="F:transcription coactivator activity"/>
    <property type="evidence" value="ECO:0007669"/>
    <property type="project" value="TreeGrafter"/>
</dbReference>
<sequence>MNYVGQLAGQVFVQVKELYRGLNPATLSGCIDVIVVKQPDGSLQCSPFHVRFGKMGVLRSREKVVDMEINGEPVDLHMKLGDNGEAFFVQETENDQEVVPSYLATSPILSDGVILKTSSLIGRKNSVGQTIQTLGSTGSTGEAGGAKKRRKRRRKARADSLWREESGEYSEDDDMFTIDISSDEGTEMESSRGTSRDILRDEAASGSFQQSRLHTRSDGEWSPLQSPGNSRSTSPKSDSELMSKSSEAESQNPTMHWAWGELPQAATVSKEYTVRSEPPPVCPESIPVSESTHFRVITPEMPSERREACSEIPELRLLLSREATDETAIAVGMESDSARMETETVQAGVAEARRTGDMEETVTLPPGKTDSPTKRKDKRSRHLGSDGIYLDDITELKPEVAALYFPKSLSDPGLHGTSLSPQTVSSGGDSGVDSYCDHMADLPSITISLCGGLADNREITKEQFHEKIVSYQQFAENPSIIDDPNLVVRIGSKYYNWSTAAPLMLAMQAFQKPLPKATVEKIMKEKMPKKGGRWWFSWRGRNSGNKSESDWGKMLLLLHKEESSSSDEDLRAAKQSSSAIQTDLVLGSGGVSYKKTLRLTSEQLMSLQLQDGPNDVIFSVTTQYQGTCRCQGTIYLWNWDDKIIISDIDGTITRSDTLGHILPTLGKDWTHQGIAQLYHKVSQNGYKFLYCSARAIGMADMTRGYLHWVNERGTMLPMGPVLLSPSSLFSALHREVIERKPEIFKVECLNDIRTLFSPNQQPFYAAFGNRPTDVYSYKEAGVPLNRIFTVNPKGELVQEHAKTNVSSYVRLSEVVDHVFPLKTRTSSSDFPCSDTFSHFTYWRQQLPLHLYILSCVITMCVS</sequence>
<dbReference type="GO" id="GO:0032869">
    <property type="term" value="P:cellular response to insulin stimulus"/>
    <property type="evidence" value="ECO:0007669"/>
    <property type="project" value="TreeGrafter"/>
</dbReference>
<dbReference type="InterPro" id="IPR036412">
    <property type="entry name" value="HAD-like_sf"/>
</dbReference>
<dbReference type="GeneTree" id="ENSGT00940000157219"/>
<proteinExistence type="inferred from homology"/>
<dbReference type="GO" id="GO:0045944">
    <property type="term" value="P:positive regulation of transcription by RNA polymerase II"/>
    <property type="evidence" value="ECO:0007669"/>
    <property type="project" value="TreeGrafter"/>
</dbReference>
<dbReference type="InterPro" id="IPR023214">
    <property type="entry name" value="HAD_sf"/>
</dbReference>
<dbReference type="Pfam" id="PF16876">
    <property type="entry name" value="Lipin_mid"/>
    <property type="match status" value="1"/>
</dbReference>
<accession>H2USI1</accession>
<evidence type="ECO:0000256" key="5">
    <source>
        <dbReference type="ARBA" id="ARBA00022801"/>
    </source>
</evidence>
<evidence type="ECO:0000313" key="9">
    <source>
        <dbReference type="Proteomes" id="UP000005226"/>
    </source>
</evidence>
<keyword evidence="9" id="KW-1185">Reference proteome</keyword>
<evidence type="ECO:0000313" key="8">
    <source>
        <dbReference type="Ensembl" id="ENSTRUP00000039904.3"/>
    </source>
</evidence>
<dbReference type="STRING" id="31033.ENSTRUP00000062237"/>